<evidence type="ECO:0000313" key="1">
    <source>
        <dbReference type="EMBL" id="KAI8440881.1"/>
    </source>
</evidence>
<accession>A0ACC0KXT0</accession>
<comment type="caution">
    <text evidence="1">The sequence shown here is derived from an EMBL/GenBank/DDBJ whole genome shotgun (WGS) entry which is preliminary data.</text>
</comment>
<gene>
    <name evidence="1" type="ORF">MSG28_009182</name>
</gene>
<evidence type="ECO:0000313" key="2">
    <source>
        <dbReference type="Proteomes" id="UP001064048"/>
    </source>
</evidence>
<proteinExistence type="predicted"/>
<reference evidence="1 2" key="1">
    <citation type="journal article" date="2022" name="Genome Biol. Evol.">
        <title>The Spruce Budworm Genome: Reconstructing the Evolutionary History of Antifreeze Proteins.</title>
        <authorList>
            <person name="Beliveau C."/>
            <person name="Gagne P."/>
            <person name="Picq S."/>
            <person name="Vernygora O."/>
            <person name="Keeling C.I."/>
            <person name="Pinkney K."/>
            <person name="Doucet D."/>
            <person name="Wen F."/>
            <person name="Johnston J.S."/>
            <person name="Maaroufi H."/>
            <person name="Boyle B."/>
            <person name="Laroche J."/>
            <person name="Dewar K."/>
            <person name="Juretic N."/>
            <person name="Blackburn G."/>
            <person name="Nisole A."/>
            <person name="Brunet B."/>
            <person name="Brandao M."/>
            <person name="Lumley L."/>
            <person name="Duan J."/>
            <person name="Quan G."/>
            <person name="Lucarotti C.J."/>
            <person name="Roe A.D."/>
            <person name="Sperling F.A.H."/>
            <person name="Levesque R.C."/>
            <person name="Cusson M."/>
        </authorList>
    </citation>
    <scope>NUCLEOTIDE SEQUENCE [LARGE SCALE GENOMIC DNA]</scope>
    <source>
        <strain evidence="1">Glfc:IPQL:Cfum</strain>
    </source>
</reference>
<dbReference type="EMBL" id="CM046115">
    <property type="protein sequence ID" value="KAI8440881.1"/>
    <property type="molecule type" value="Genomic_DNA"/>
</dbReference>
<name>A0ACC0KXT0_CHOFU</name>
<dbReference type="Proteomes" id="UP001064048">
    <property type="component" value="Chromosome 15"/>
</dbReference>
<keyword evidence="2" id="KW-1185">Reference proteome</keyword>
<protein>
    <submittedName>
        <fullName evidence="1">Uncharacterized protein</fullName>
    </submittedName>
</protein>
<organism evidence="1 2">
    <name type="scientific">Choristoneura fumiferana</name>
    <name type="common">Spruce budworm moth</name>
    <name type="synonym">Archips fumiferana</name>
    <dbReference type="NCBI Taxonomy" id="7141"/>
    <lineage>
        <taxon>Eukaryota</taxon>
        <taxon>Metazoa</taxon>
        <taxon>Ecdysozoa</taxon>
        <taxon>Arthropoda</taxon>
        <taxon>Hexapoda</taxon>
        <taxon>Insecta</taxon>
        <taxon>Pterygota</taxon>
        <taxon>Neoptera</taxon>
        <taxon>Endopterygota</taxon>
        <taxon>Lepidoptera</taxon>
        <taxon>Glossata</taxon>
        <taxon>Ditrysia</taxon>
        <taxon>Tortricoidea</taxon>
        <taxon>Tortricidae</taxon>
        <taxon>Tortricinae</taxon>
        <taxon>Choristoneura</taxon>
    </lineage>
</organism>
<sequence length="489" mass="56512">MPQIIRALIVVIYFTLILYFFKKLNIIQEDIQITYVIRAPGSLKKILRTIKKRQYQYTVMELNYQQPRRLPTDLKYVLKWTEALSHYSTSVFVRGQKAFIDNNCTFYNCYMTNDKSLLSDPRHFDAILFDVENHWDSYPPIRTPFQSYIFTASEPASMYPVCDPLLDSFYNATWTYKLDSTIPQPFFRIYDHNGTLVGPKADMNWITDNKSISPKLRGKLMYKKKMAAWFVSHCKTKSGREDTVSKMSKYLEMYNYTVDVYGWCGKLVCPKDNLEDCLEMLRSDYYFYLAFENSVSEDYVTEKVLYALNHYTVPVVYGGADYTRFLPPNSYIDASKMSPESVASLMVQIVKTPDEYENYFRLNQTQAALQNPNYHRVPNIDTGTTNSVHSELILIKEVDLLPLDDSVNGKLFERHNAAFEREAITPELMIPETKSSTYNVSKAHDIVEEKTVGVNSEEEFSSSSSKASSARAARRMLPWGKYEGQGVGA</sequence>